<accession>A0ABU1DKG9</accession>
<evidence type="ECO:0000313" key="3">
    <source>
        <dbReference type="Proteomes" id="UP001181622"/>
    </source>
</evidence>
<dbReference type="PANTHER" id="PTHR30543">
    <property type="entry name" value="CHROMATE REDUCTASE"/>
    <property type="match status" value="1"/>
</dbReference>
<organism evidence="2 3">
    <name type="scientific">Chelatococcus sambhunathii</name>
    <dbReference type="NCBI Taxonomy" id="363953"/>
    <lineage>
        <taxon>Bacteria</taxon>
        <taxon>Pseudomonadati</taxon>
        <taxon>Pseudomonadota</taxon>
        <taxon>Alphaproteobacteria</taxon>
        <taxon>Hyphomicrobiales</taxon>
        <taxon>Chelatococcaceae</taxon>
        <taxon>Chelatococcus</taxon>
    </lineage>
</organism>
<reference evidence="2" key="1">
    <citation type="submission" date="2020-10" db="EMBL/GenBank/DDBJ databases">
        <authorList>
            <person name="Abbas A."/>
            <person name="Razzaq R."/>
            <person name="Waqas M."/>
            <person name="Abbas N."/>
            <person name="Nielsen T.K."/>
            <person name="Hansen L.H."/>
            <person name="Hussain S."/>
            <person name="Shahid M."/>
        </authorList>
    </citation>
    <scope>NUCLEOTIDE SEQUENCE</scope>
    <source>
        <strain evidence="2">S14</strain>
    </source>
</reference>
<protein>
    <submittedName>
        <fullName evidence="2">NAD(P)H-dependent oxidoreductase</fullName>
    </submittedName>
</protein>
<dbReference type="Gene3D" id="3.40.50.360">
    <property type="match status" value="1"/>
</dbReference>
<feature type="domain" description="NADPH-dependent FMN reductase-like" evidence="1">
    <location>
        <begin position="6"/>
        <end position="138"/>
    </location>
</feature>
<sequence>MRRPLRLILIYGSARPGRLCDTVARWVAEQTRAHGAFEIDTLDPLAADFPPNTAALGARIGQADAAIVVTPEYNHSYPAPLKALIDSADREWSAKTVAFVAYGGASGGLRAVEHLRNVFAELDAHTLRETVSFAHAWEQFGPDGELRSSSRAPRAMNGLLDRLAWWSDALRAARDAEPVAERAA</sequence>
<proteinExistence type="predicted"/>
<name>A0ABU1DKG9_9HYPH</name>
<dbReference type="Proteomes" id="UP001181622">
    <property type="component" value="Unassembled WGS sequence"/>
</dbReference>
<comment type="caution">
    <text evidence="2">The sequence shown here is derived from an EMBL/GenBank/DDBJ whole genome shotgun (WGS) entry which is preliminary data.</text>
</comment>
<dbReference type="InterPro" id="IPR005025">
    <property type="entry name" value="FMN_Rdtase-like_dom"/>
</dbReference>
<dbReference type="EMBL" id="JADBEO010000061">
    <property type="protein sequence ID" value="MDR4308627.1"/>
    <property type="molecule type" value="Genomic_DNA"/>
</dbReference>
<dbReference type="SUPFAM" id="SSF52218">
    <property type="entry name" value="Flavoproteins"/>
    <property type="match status" value="1"/>
</dbReference>
<dbReference type="RefSeq" id="WP_309394540.1">
    <property type="nucleotide sequence ID" value="NZ_JADBEO010000061.1"/>
</dbReference>
<dbReference type="Pfam" id="PF03358">
    <property type="entry name" value="FMN_red"/>
    <property type="match status" value="1"/>
</dbReference>
<keyword evidence="3" id="KW-1185">Reference proteome</keyword>
<evidence type="ECO:0000313" key="2">
    <source>
        <dbReference type="EMBL" id="MDR4308627.1"/>
    </source>
</evidence>
<dbReference type="InterPro" id="IPR050712">
    <property type="entry name" value="NAD(P)H-dep_reductase"/>
</dbReference>
<dbReference type="InterPro" id="IPR029039">
    <property type="entry name" value="Flavoprotein-like_sf"/>
</dbReference>
<gene>
    <name evidence="2" type="ORF">IHQ68_18560</name>
</gene>
<dbReference type="PANTHER" id="PTHR30543:SF21">
    <property type="entry name" value="NAD(P)H-DEPENDENT FMN REDUCTASE LOT6"/>
    <property type="match status" value="1"/>
</dbReference>
<evidence type="ECO:0000259" key="1">
    <source>
        <dbReference type="Pfam" id="PF03358"/>
    </source>
</evidence>